<comment type="subcellular location">
    <subcellularLocation>
        <location evidence="7">Cell membrane</location>
        <topology evidence="7">Multi-pass membrane protein</topology>
    </subcellularLocation>
    <subcellularLocation>
        <location evidence="1">Membrane</location>
        <topology evidence="1">Multi-pass membrane protein</topology>
    </subcellularLocation>
</comment>
<keyword evidence="5 7" id="KW-1133">Transmembrane helix</keyword>
<dbReference type="Gene3D" id="3.40.1710.10">
    <property type="entry name" value="abc type-2 transporter like domain"/>
    <property type="match status" value="1"/>
</dbReference>
<feature type="transmembrane region" description="Helical" evidence="7">
    <location>
        <begin position="562"/>
        <end position="585"/>
    </location>
</feature>
<dbReference type="InterPro" id="IPR003439">
    <property type="entry name" value="ABC_transporter-like_ATP-bd"/>
</dbReference>
<keyword evidence="4" id="KW-0067">ATP-binding</keyword>
<dbReference type="Pfam" id="PF00005">
    <property type="entry name" value="ABC_tran"/>
    <property type="match status" value="1"/>
</dbReference>
<protein>
    <recommendedName>
        <fullName evidence="7">Transport permease protein</fullName>
    </recommendedName>
</protein>
<evidence type="ECO:0000259" key="9">
    <source>
        <dbReference type="PROSITE" id="PS50893"/>
    </source>
</evidence>
<dbReference type="InterPro" id="IPR017871">
    <property type="entry name" value="ABC_transporter-like_CS"/>
</dbReference>
<dbReference type="PROSITE" id="PS50893">
    <property type="entry name" value="ABC_TRANSPORTER_2"/>
    <property type="match status" value="1"/>
</dbReference>
<feature type="domain" description="ABC transporter" evidence="9">
    <location>
        <begin position="21"/>
        <end position="250"/>
    </location>
</feature>
<dbReference type="PROSITE" id="PS00211">
    <property type="entry name" value="ABC_TRANSPORTER_1"/>
    <property type="match status" value="1"/>
</dbReference>
<feature type="domain" description="ABC transmembrane type-2" evidence="10">
    <location>
        <begin position="527"/>
        <end position="754"/>
    </location>
</feature>
<evidence type="ECO:0000256" key="3">
    <source>
        <dbReference type="ARBA" id="ARBA00022741"/>
    </source>
</evidence>
<keyword evidence="12" id="KW-1185">Reference proteome</keyword>
<name>A0ABP8NTJ9_9BACT</name>
<dbReference type="Proteomes" id="UP001500840">
    <property type="component" value="Unassembled WGS sequence"/>
</dbReference>
<accession>A0ABP8NTJ9</accession>
<dbReference type="PANTHER" id="PTHR43038">
    <property type="entry name" value="ATP-BINDING CASSETTE, SUB-FAMILY H, MEMBER 1"/>
    <property type="match status" value="1"/>
</dbReference>
<evidence type="ECO:0000256" key="2">
    <source>
        <dbReference type="ARBA" id="ARBA00022692"/>
    </source>
</evidence>
<dbReference type="InterPro" id="IPR013525">
    <property type="entry name" value="ABC2_TM"/>
</dbReference>
<feature type="transmembrane region" description="Helical" evidence="7">
    <location>
        <begin position="732"/>
        <end position="751"/>
    </location>
</feature>
<dbReference type="InterPro" id="IPR000412">
    <property type="entry name" value="ABC_2_transport"/>
</dbReference>
<evidence type="ECO:0000256" key="4">
    <source>
        <dbReference type="ARBA" id="ARBA00022840"/>
    </source>
</evidence>
<dbReference type="Pfam" id="PF12698">
    <property type="entry name" value="ABC2_membrane_3"/>
    <property type="match status" value="1"/>
</dbReference>
<dbReference type="SUPFAM" id="SSF52540">
    <property type="entry name" value="P-loop containing nucleoside triphosphate hydrolases"/>
    <property type="match status" value="1"/>
</dbReference>
<evidence type="ECO:0000256" key="5">
    <source>
        <dbReference type="ARBA" id="ARBA00022989"/>
    </source>
</evidence>
<keyword evidence="6 7" id="KW-0472">Membrane</keyword>
<keyword evidence="2 7" id="KW-0812">Transmembrane</keyword>
<dbReference type="EMBL" id="BAABGA010000120">
    <property type="protein sequence ID" value="GAA4471102.1"/>
    <property type="molecule type" value="Genomic_DNA"/>
</dbReference>
<feature type="transmembrane region" description="Helical" evidence="7">
    <location>
        <begin position="672"/>
        <end position="691"/>
    </location>
</feature>
<dbReference type="RefSeq" id="WP_345327861.1">
    <property type="nucleotide sequence ID" value="NZ_BAABGA010000120.1"/>
</dbReference>
<keyword evidence="7" id="KW-0813">Transport</keyword>
<evidence type="ECO:0000313" key="11">
    <source>
        <dbReference type="EMBL" id="GAA4471102.1"/>
    </source>
</evidence>
<dbReference type="InterPro" id="IPR027417">
    <property type="entry name" value="P-loop_NTPase"/>
</dbReference>
<evidence type="ECO:0000259" key="10">
    <source>
        <dbReference type="PROSITE" id="PS51012"/>
    </source>
</evidence>
<comment type="caution">
    <text evidence="11">The sequence shown here is derived from an EMBL/GenBank/DDBJ whole genome shotgun (WGS) entry which is preliminary data.</text>
</comment>
<sequence length="757" mass="83046">MNVSSVDPFPEQPDSDAGSVIDVHSLSRSFGSLVAVRDVSFAVQRGSIFGLLGPNGSGKSTIIRMLLGILPPSGGDAHVLGLDIRSDAERIKPRVGYMSQQFSLYGDLSVQENLDFYGRIYGLDSGQLSQRRDQVLGLTGLGNRLPQLARTLSGGWKQRLALACSLIHEPEVLFLDEPTAGIDPVARRQLWDLLFELSGRGVTLFVTTHYMDEAERCSEVGYIYQSRLLVLGKPHQLKELPEVNPAGTRRFEIRLPSPARHLVPLRQVPEVHDATLFGETIHVLMDQTRSPAEVLRQLNISPAEETREIAPSLEDVFVTLTRNAERRSSLQAESDEVSTPIAPDATGSPATSRKPAVTSQLQDSVAEPAAPTHGTWAGLWAVLIKELVHIRRQPTTLFFMLVIPAMQTIIFGYAIDTQIEHIPTVVFNMDGRQMSRELTAAFENTRRFQINGHVGDEESFQRSLSSGNAKVGIRIPPNYVDQLLRGEQTRLQVLIDGSDSQVATTAQSTAQLLGMNLSIQLARKKGDALQLAPARDAFGTGALPIDVRTRMLYNPDLDSSHFFVPGLVGIILQLVTLFLTSFAVVRERELGTLEQLFVTPVGRTGLLLGKLLPYALVGFASLLTVMVVMIYVFGVEIRGSITLLLALSMLFMVCSLALGLLVSTIAKTQLEAFQFAFVIMLPSVLLSGFVFPRSEMPLPIYLVTFAIPVTYYIEILRGVVLRGADLIDLMPWVIGLSICGVVVLTLSVARFQKRLSG</sequence>
<evidence type="ECO:0000256" key="8">
    <source>
        <dbReference type="SAM" id="MobiDB-lite"/>
    </source>
</evidence>
<gene>
    <name evidence="11" type="ORF">GCM10023156_65190</name>
</gene>
<keyword evidence="3" id="KW-0547">Nucleotide-binding</keyword>
<reference evidence="12" key="1">
    <citation type="journal article" date="2019" name="Int. J. Syst. Evol. Microbiol.">
        <title>The Global Catalogue of Microorganisms (GCM) 10K type strain sequencing project: providing services to taxonomists for standard genome sequencing and annotation.</title>
        <authorList>
            <consortium name="The Broad Institute Genomics Platform"/>
            <consortium name="The Broad Institute Genome Sequencing Center for Infectious Disease"/>
            <person name="Wu L."/>
            <person name="Ma J."/>
        </authorList>
    </citation>
    <scope>NUCLEOTIDE SEQUENCE [LARGE SCALE GENOMIC DNA]</scope>
    <source>
        <strain evidence="12">JCM 17759</strain>
    </source>
</reference>
<comment type="similarity">
    <text evidence="7">Belongs to the ABC-2 integral membrane protein family.</text>
</comment>
<dbReference type="InterPro" id="IPR003593">
    <property type="entry name" value="AAA+_ATPase"/>
</dbReference>
<keyword evidence="7" id="KW-1003">Cell membrane</keyword>
<proteinExistence type="inferred from homology"/>
<evidence type="ECO:0000313" key="12">
    <source>
        <dbReference type="Proteomes" id="UP001500840"/>
    </source>
</evidence>
<feature type="region of interest" description="Disordered" evidence="8">
    <location>
        <begin position="327"/>
        <end position="370"/>
    </location>
</feature>
<feature type="transmembrane region" description="Helical" evidence="7">
    <location>
        <begin position="641"/>
        <end position="666"/>
    </location>
</feature>
<dbReference type="PANTHER" id="PTHR43038:SF3">
    <property type="entry name" value="ABC TRANSPORTER G FAMILY MEMBER 20 ISOFORM X1"/>
    <property type="match status" value="1"/>
</dbReference>
<dbReference type="PROSITE" id="PS51012">
    <property type="entry name" value="ABC_TM2"/>
    <property type="match status" value="1"/>
</dbReference>
<dbReference type="InterPro" id="IPR047817">
    <property type="entry name" value="ABC2_TM_bact-type"/>
</dbReference>
<evidence type="ECO:0000256" key="7">
    <source>
        <dbReference type="RuleBase" id="RU361157"/>
    </source>
</evidence>
<organism evidence="11 12">
    <name type="scientific">Novipirellula rosea</name>
    <dbReference type="NCBI Taxonomy" id="1031540"/>
    <lineage>
        <taxon>Bacteria</taxon>
        <taxon>Pseudomonadati</taxon>
        <taxon>Planctomycetota</taxon>
        <taxon>Planctomycetia</taxon>
        <taxon>Pirellulales</taxon>
        <taxon>Pirellulaceae</taxon>
        <taxon>Novipirellula</taxon>
    </lineage>
</organism>
<evidence type="ECO:0000256" key="1">
    <source>
        <dbReference type="ARBA" id="ARBA00004141"/>
    </source>
</evidence>
<evidence type="ECO:0000256" key="6">
    <source>
        <dbReference type="ARBA" id="ARBA00023136"/>
    </source>
</evidence>
<feature type="transmembrane region" description="Helical" evidence="7">
    <location>
        <begin position="397"/>
        <end position="415"/>
    </location>
</feature>
<dbReference type="SMART" id="SM00382">
    <property type="entry name" value="AAA"/>
    <property type="match status" value="1"/>
</dbReference>
<feature type="transmembrane region" description="Helical" evidence="7">
    <location>
        <begin position="698"/>
        <end position="720"/>
    </location>
</feature>
<dbReference type="PRINTS" id="PR00164">
    <property type="entry name" value="ABC2TRNSPORT"/>
</dbReference>
<dbReference type="Gene3D" id="3.40.50.300">
    <property type="entry name" value="P-loop containing nucleotide triphosphate hydrolases"/>
    <property type="match status" value="1"/>
</dbReference>
<feature type="transmembrane region" description="Helical" evidence="7">
    <location>
        <begin position="611"/>
        <end position="634"/>
    </location>
</feature>